<comment type="caution">
    <text evidence="13">The sequence shown here is derived from an EMBL/GenBank/DDBJ whole genome shotgun (WGS) entry which is preliminary data.</text>
</comment>
<evidence type="ECO:0000256" key="3">
    <source>
        <dbReference type="ARBA" id="ARBA00012584"/>
    </source>
</evidence>
<name>A0A7J0BWU3_9BACT</name>
<keyword evidence="6" id="KW-0819">tRNA processing</keyword>
<evidence type="ECO:0000256" key="9">
    <source>
        <dbReference type="ARBA" id="ARBA00022840"/>
    </source>
</evidence>
<dbReference type="NCBIfam" id="TIGR00057">
    <property type="entry name" value="L-threonylcarbamoyladenylate synthase"/>
    <property type="match status" value="1"/>
</dbReference>
<evidence type="ECO:0000256" key="4">
    <source>
        <dbReference type="ARBA" id="ARBA00022490"/>
    </source>
</evidence>
<dbReference type="Pfam" id="PF01300">
    <property type="entry name" value="Sua5_yciO_yrdC"/>
    <property type="match status" value="1"/>
</dbReference>
<evidence type="ECO:0000256" key="8">
    <source>
        <dbReference type="ARBA" id="ARBA00022741"/>
    </source>
</evidence>
<dbReference type="GO" id="GO:0005737">
    <property type="term" value="C:cytoplasm"/>
    <property type="evidence" value="ECO:0007669"/>
    <property type="project" value="UniProtKB-SubCell"/>
</dbReference>
<evidence type="ECO:0000256" key="5">
    <source>
        <dbReference type="ARBA" id="ARBA00022679"/>
    </source>
</evidence>
<gene>
    <name evidence="13" type="ORF">DSM19430T_21280</name>
</gene>
<dbReference type="InterPro" id="IPR006070">
    <property type="entry name" value="Sua5-like_dom"/>
</dbReference>
<dbReference type="PANTHER" id="PTHR17490">
    <property type="entry name" value="SUA5"/>
    <property type="match status" value="1"/>
</dbReference>
<dbReference type="GO" id="GO:0006450">
    <property type="term" value="P:regulation of translational fidelity"/>
    <property type="evidence" value="ECO:0007669"/>
    <property type="project" value="TreeGrafter"/>
</dbReference>
<evidence type="ECO:0000256" key="11">
    <source>
        <dbReference type="ARBA" id="ARBA00048366"/>
    </source>
</evidence>
<keyword evidence="8" id="KW-0547">Nucleotide-binding</keyword>
<dbReference type="EMBL" id="BLVP01000008">
    <property type="protein sequence ID" value="GFM37444.1"/>
    <property type="molecule type" value="Genomic_DNA"/>
</dbReference>
<proteinExistence type="inferred from homology"/>
<comment type="similarity">
    <text evidence="2">Belongs to the SUA5 family.</text>
</comment>
<evidence type="ECO:0000313" key="13">
    <source>
        <dbReference type="EMBL" id="GFM37444.1"/>
    </source>
</evidence>
<dbReference type="InterPro" id="IPR050156">
    <property type="entry name" value="TC-AMP_synthase_SUA5"/>
</dbReference>
<evidence type="ECO:0000256" key="6">
    <source>
        <dbReference type="ARBA" id="ARBA00022694"/>
    </source>
</evidence>
<dbReference type="InterPro" id="IPR017945">
    <property type="entry name" value="DHBP_synth_RibB-like_a/b_dom"/>
</dbReference>
<dbReference type="PROSITE" id="PS51163">
    <property type="entry name" value="YRDC"/>
    <property type="match status" value="1"/>
</dbReference>
<dbReference type="Proteomes" id="UP000503820">
    <property type="component" value="Unassembled WGS sequence"/>
</dbReference>
<evidence type="ECO:0000256" key="10">
    <source>
        <dbReference type="ARBA" id="ARBA00029774"/>
    </source>
</evidence>
<keyword evidence="5" id="KW-0808">Transferase</keyword>
<dbReference type="RefSeq" id="WP_174410040.1">
    <property type="nucleotide sequence ID" value="NZ_BLVP01000008.1"/>
</dbReference>
<comment type="catalytic activity">
    <reaction evidence="11">
        <text>L-threonine + hydrogencarbonate + ATP = L-threonylcarbamoyladenylate + diphosphate + H2O</text>
        <dbReference type="Rhea" id="RHEA:36407"/>
        <dbReference type="ChEBI" id="CHEBI:15377"/>
        <dbReference type="ChEBI" id="CHEBI:17544"/>
        <dbReference type="ChEBI" id="CHEBI:30616"/>
        <dbReference type="ChEBI" id="CHEBI:33019"/>
        <dbReference type="ChEBI" id="CHEBI:57926"/>
        <dbReference type="ChEBI" id="CHEBI:73682"/>
        <dbReference type="EC" id="2.7.7.87"/>
    </reaction>
</comment>
<keyword evidence="9" id="KW-0067">ATP-binding</keyword>
<keyword evidence="14" id="KW-1185">Reference proteome</keyword>
<evidence type="ECO:0000256" key="1">
    <source>
        <dbReference type="ARBA" id="ARBA00004496"/>
    </source>
</evidence>
<dbReference type="GO" id="GO:0061710">
    <property type="term" value="F:L-threonylcarbamoyladenylate synthase"/>
    <property type="evidence" value="ECO:0007669"/>
    <property type="project" value="UniProtKB-EC"/>
</dbReference>
<dbReference type="Gene3D" id="3.90.870.10">
    <property type="entry name" value="DHBP synthase"/>
    <property type="match status" value="1"/>
</dbReference>
<organism evidence="13 14">
    <name type="scientific">Desulfovibrio psychrotolerans</name>
    <dbReference type="NCBI Taxonomy" id="415242"/>
    <lineage>
        <taxon>Bacteria</taxon>
        <taxon>Pseudomonadati</taxon>
        <taxon>Thermodesulfobacteriota</taxon>
        <taxon>Desulfovibrionia</taxon>
        <taxon>Desulfovibrionales</taxon>
        <taxon>Desulfovibrionaceae</taxon>
        <taxon>Desulfovibrio</taxon>
    </lineage>
</organism>
<sequence>MTHDKIPVTPCQPGIPGLSAVSAAPGSALDVAAAARLLREGALVCYPTETFFAVGCSAFDVFAINQIFAVKKRAEAMPLPVIIGDMEQLAMLTDTGSRTVEALAKAFWPGPLSVLVTASVRVPAVLTGESGRVAVRLTPHPVARELCREVCGPLVSTSANISGRAPVTAAQSLDPELVAATGGVLDMPPAPAGGKASTLVEIAGQKTVRIVRHGAVDEEALRAAGFAVVI</sequence>
<reference evidence="13 14" key="1">
    <citation type="submission" date="2020-05" db="EMBL/GenBank/DDBJ databases">
        <title>Draft genome sequence of Desulfovibrio psychrotolerans JS1T.</title>
        <authorList>
            <person name="Ueno A."/>
            <person name="Tamazawa S."/>
            <person name="Tamamura S."/>
            <person name="Murakami T."/>
            <person name="Kiyama T."/>
            <person name="Inomata H."/>
            <person name="Amano Y."/>
            <person name="Miyakawa K."/>
            <person name="Tamaki H."/>
            <person name="Naganuma T."/>
            <person name="Kaneko K."/>
        </authorList>
    </citation>
    <scope>NUCLEOTIDE SEQUENCE [LARGE SCALE GENOMIC DNA]</scope>
    <source>
        <strain evidence="13 14">JS1</strain>
    </source>
</reference>
<accession>A0A7J0BWU3</accession>
<evidence type="ECO:0000259" key="12">
    <source>
        <dbReference type="PROSITE" id="PS51163"/>
    </source>
</evidence>
<protein>
    <recommendedName>
        <fullName evidence="10">L-threonylcarbamoyladenylate synthase</fullName>
        <ecNumber evidence="3">2.7.7.87</ecNumber>
    </recommendedName>
    <alternativeName>
        <fullName evidence="10">L-threonylcarbamoyladenylate synthase</fullName>
    </alternativeName>
</protein>
<dbReference type="EC" id="2.7.7.87" evidence="3"/>
<dbReference type="AlphaFoldDB" id="A0A7J0BWU3"/>
<feature type="domain" description="YrdC-like" evidence="12">
    <location>
        <begin position="28"/>
        <end position="216"/>
    </location>
</feature>
<dbReference type="GO" id="GO:0003725">
    <property type="term" value="F:double-stranded RNA binding"/>
    <property type="evidence" value="ECO:0007669"/>
    <property type="project" value="InterPro"/>
</dbReference>
<evidence type="ECO:0000256" key="7">
    <source>
        <dbReference type="ARBA" id="ARBA00022695"/>
    </source>
</evidence>
<dbReference type="SUPFAM" id="SSF55821">
    <property type="entry name" value="YrdC/RibB"/>
    <property type="match status" value="1"/>
</dbReference>
<comment type="subcellular location">
    <subcellularLocation>
        <location evidence="1">Cytoplasm</location>
    </subcellularLocation>
</comment>
<dbReference type="GO" id="GO:0008033">
    <property type="term" value="P:tRNA processing"/>
    <property type="evidence" value="ECO:0007669"/>
    <property type="project" value="UniProtKB-KW"/>
</dbReference>
<dbReference type="GO" id="GO:0000049">
    <property type="term" value="F:tRNA binding"/>
    <property type="evidence" value="ECO:0007669"/>
    <property type="project" value="TreeGrafter"/>
</dbReference>
<dbReference type="GO" id="GO:0005524">
    <property type="term" value="F:ATP binding"/>
    <property type="evidence" value="ECO:0007669"/>
    <property type="project" value="UniProtKB-KW"/>
</dbReference>
<evidence type="ECO:0000313" key="14">
    <source>
        <dbReference type="Proteomes" id="UP000503820"/>
    </source>
</evidence>
<keyword evidence="4" id="KW-0963">Cytoplasm</keyword>
<evidence type="ECO:0000256" key="2">
    <source>
        <dbReference type="ARBA" id="ARBA00007663"/>
    </source>
</evidence>
<keyword evidence="7" id="KW-0548">Nucleotidyltransferase</keyword>
<dbReference type="PANTHER" id="PTHR17490:SF16">
    <property type="entry name" value="THREONYLCARBAMOYL-AMP SYNTHASE"/>
    <property type="match status" value="1"/>
</dbReference>